<evidence type="ECO:0000259" key="5">
    <source>
        <dbReference type="PROSITE" id="PS51294"/>
    </source>
</evidence>
<evidence type="ECO:0000256" key="2">
    <source>
        <dbReference type="ARBA" id="ARBA00023242"/>
    </source>
</evidence>
<dbReference type="Pfam" id="PF00249">
    <property type="entry name" value="Myb_DNA-binding"/>
    <property type="match status" value="3"/>
</dbReference>
<gene>
    <name evidence="6" type="ORF">CTI12_AA535620</name>
</gene>
<dbReference type="PROSITE" id="PS51294">
    <property type="entry name" value="HTH_MYB"/>
    <property type="match status" value="3"/>
</dbReference>
<feature type="domain" description="HTH myb-type" evidence="5">
    <location>
        <begin position="122"/>
        <end position="169"/>
    </location>
</feature>
<dbReference type="PANTHER" id="PTHR45614">
    <property type="entry name" value="MYB PROTEIN-RELATED"/>
    <property type="match status" value="1"/>
</dbReference>
<sequence length="282" mass="32307">MDPIERPWSPEEDEKLLNLFRKHRSRWSLISSSIHGRSAKSCSSRWFSLQRLFMHEEDESNEDMTIKDMDQIEGAWSPEEDEMLLNLFEKHGPNWSLNGKSIPGRSANTCRVRWFSSPQVMPFTPEEDHAILLSHAYYGDKWVSIAKNLIGRPHDVILNHWNSTLKRKSSSMTNEAKIPPAFVSDINYGQGNSYIHDWNISLEVAPSISDMARDNMSTGGAHSCSRDESAPSRDAFNKRDSSPMMTDSDDSSEVSSFEPVRPSRLNRFSSKKRAKMSRFFEA</sequence>
<feature type="domain" description="HTH myb-type" evidence="5">
    <location>
        <begin position="1"/>
        <end position="54"/>
    </location>
</feature>
<dbReference type="InterPro" id="IPR017930">
    <property type="entry name" value="Myb_dom"/>
</dbReference>
<keyword evidence="7" id="KW-1185">Reference proteome</keyword>
<evidence type="ECO:0000259" key="4">
    <source>
        <dbReference type="PROSITE" id="PS50090"/>
    </source>
</evidence>
<comment type="caution">
    <text evidence="6">The sequence shown here is derived from an EMBL/GenBank/DDBJ whole genome shotgun (WGS) entry which is preliminary data.</text>
</comment>
<dbReference type="EMBL" id="PKPP01011957">
    <property type="protein sequence ID" value="PWA43204.1"/>
    <property type="molecule type" value="Genomic_DNA"/>
</dbReference>
<dbReference type="CDD" id="cd00167">
    <property type="entry name" value="SANT"/>
    <property type="match status" value="2"/>
</dbReference>
<dbReference type="InterPro" id="IPR009057">
    <property type="entry name" value="Homeodomain-like_sf"/>
</dbReference>
<reference evidence="6 7" key="1">
    <citation type="journal article" date="2018" name="Mol. Plant">
        <title>The genome of Artemisia annua provides insight into the evolution of Asteraceae family and artemisinin biosynthesis.</title>
        <authorList>
            <person name="Shen Q."/>
            <person name="Zhang L."/>
            <person name="Liao Z."/>
            <person name="Wang S."/>
            <person name="Yan T."/>
            <person name="Shi P."/>
            <person name="Liu M."/>
            <person name="Fu X."/>
            <person name="Pan Q."/>
            <person name="Wang Y."/>
            <person name="Lv Z."/>
            <person name="Lu X."/>
            <person name="Zhang F."/>
            <person name="Jiang W."/>
            <person name="Ma Y."/>
            <person name="Chen M."/>
            <person name="Hao X."/>
            <person name="Li L."/>
            <person name="Tang Y."/>
            <person name="Lv G."/>
            <person name="Zhou Y."/>
            <person name="Sun X."/>
            <person name="Brodelius P.E."/>
            <person name="Rose J.K.C."/>
            <person name="Tang K."/>
        </authorList>
    </citation>
    <scope>NUCLEOTIDE SEQUENCE [LARGE SCALE GENOMIC DNA]</scope>
    <source>
        <strain evidence="7">cv. Huhao1</strain>
        <tissue evidence="6">Leaf</tissue>
    </source>
</reference>
<feature type="domain" description="Myb-like" evidence="4">
    <location>
        <begin position="122"/>
        <end position="165"/>
    </location>
</feature>
<protein>
    <submittedName>
        <fullName evidence="6">Transcription factor MYB44-like protein</fullName>
    </submittedName>
</protein>
<proteinExistence type="predicted"/>
<evidence type="ECO:0000313" key="7">
    <source>
        <dbReference type="Proteomes" id="UP000245207"/>
    </source>
</evidence>
<feature type="domain" description="Myb-like" evidence="4">
    <location>
        <begin position="68"/>
        <end position="114"/>
    </location>
</feature>
<dbReference type="PANTHER" id="PTHR45614:SF293">
    <property type="entry name" value="TRANSCRIPTION FACTOR MYB73"/>
    <property type="match status" value="1"/>
</dbReference>
<evidence type="ECO:0000313" key="6">
    <source>
        <dbReference type="EMBL" id="PWA43204.1"/>
    </source>
</evidence>
<evidence type="ECO:0000256" key="3">
    <source>
        <dbReference type="SAM" id="MobiDB-lite"/>
    </source>
</evidence>
<name>A0A2U1L2L2_ARTAN</name>
<dbReference type="InterPro" id="IPR050560">
    <property type="entry name" value="MYB_TF"/>
</dbReference>
<dbReference type="SUPFAM" id="SSF46689">
    <property type="entry name" value="Homeodomain-like"/>
    <property type="match status" value="2"/>
</dbReference>
<dbReference type="GO" id="GO:0005634">
    <property type="term" value="C:nucleus"/>
    <property type="evidence" value="ECO:0007669"/>
    <property type="project" value="UniProtKB-SubCell"/>
</dbReference>
<keyword evidence="2" id="KW-0539">Nucleus</keyword>
<organism evidence="6 7">
    <name type="scientific">Artemisia annua</name>
    <name type="common">Sweet wormwood</name>
    <dbReference type="NCBI Taxonomy" id="35608"/>
    <lineage>
        <taxon>Eukaryota</taxon>
        <taxon>Viridiplantae</taxon>
        <taxon>Streptophyta</taxon>
        <taxon>Embryophyta</taxon>
        <taxon>Tracheophyta</taxon>
        <taxon>Spermatophyta</taxon>
        <taxon>Magnoliopsida</taxon>
        <taxon>eudicotyledons</taxon>
        <taxon>Gunneridae</taxon>
        <taxon>Pentapetalae</taxon>
        <taxon>asterids</taxon>
        <taxon>campanulids</taxon>
        <taxon>Asterales</taxon>
        <taxon>Asteraceae</taxon>
        <taxon>Asteroideae</taxon>
        <taxon>Anthemideae</taxon>
        <taxon>Artemisiinae</taxon>
        <taxon>Artemisia</taxon>
    </lineage>
</organism>
<dbReference type="InterPro" id="IPR001005">
    <property type="entry name" value="SANT/Myb"/>
</dbReference>
<dbReference type="GO" id="GO:0000978">
    <property type="term" value="F:RNA polymerase II cis-regulatory region sequence-specific DNA binding"/>
    <property type="evidence" value="ECO:0007669"/>
    <property type="project" value="TreeGrafter"/>
</dbReference>
<feature type="domain" description="HTH myb-type" evidence="5">
    <location>
        <begin position="68"/>
        <end position="120"/>
    </location>
</feature>
<feature type="region of interest" description="Disordered" evidence="3">
    <location>
        <begin position="213"/>
        <end position="282"/>
    </location>
</feature>
<dbReference type="Gene3D" id="1.10.10.60">
    <property type="entry name" value="Homeodomain-like"/>
    <property type="match status" value="3"/>
</dbReference>
<dbReference type="AlphaFoldDB" id="A0A2U1L2L2"/>
<accession>A0A2U1L2L2</accession>
<dbReference type="SMART" id="SM00717">
    <property type="entry name" value="SANT"/>
    <property type="match status" value="3"/>
</dbReference>
<feature type="domain" description="Myb-like" evidence="4">
    <location>
        <begin position="7"/>
        <end position="50"/>
    </location>
</feature>
<dbReference type="STRING" id="35608.A0A2U1L2L2"/>
<comment type="subcellular location">
    <subcellularLocation>
        <location evidence="1">Nucleus</location>
    </subcellularLocation>
</comment>
<evidence type="ECO:0000256" key="1">
    <source>
        <dbReference type="ARBA" id="ARBA00004123"/>
    </source>
</evidence>
<dbReference type="GO" id="GO:0000981">
    <property type="term" value="F:DNA-binding transcription factor activity, RNA polymerase II-specific"/>
    <property type="evidence" value="ECO:0007669"/>
    <property type="project" value="TreeGrafter"/>
</dbReference>
<feature type="compositionally biased region" description="Basic and acidic residues" evidence="3">
    <location>
        <begin position="224"/>
        <end position="241"/>
    </location>
</feature>
<dbReference type="PROSITE" id="PS50090">
    <property type="entry name" value="MYB_LIKE"/>
    <property type="match status" value="3"/>
</dbReference>
<dbReference type="OrthoDB" id="2143914at2759"/>
<dbReference type="Proteomes" id="UP000245207">
    <property type="component" value="Unassembled WGS sequence"/>
</dbReference>